<evidence type="ECO:0000256" key="1">
    <source>
        <dbReference type="SAM" id="MobiDB-lite"/>
    </source>
</evidence>
<feature type="region of interest" description="Disordered" evidence="1">
    <location>
        <begin position="77"/>
        <end position="107"/>
    </location>
</feature>
<comment type="caution">
    <text evidence="2">The sequence shown here is derived from an EMBL/GenBank/DDBJ whole genome shotgun (WGS) entry which is preliminary data.</text>
</comment>
<dbReference type="EMBL" id="JBBCAQ010000013">
    <property type="protein sequence ID" value="KAK7600744.1"/>
    <property type="molecule type" value="Genomic_DNA"/>
</dbReference>
<dbReference type="AlphaFoldDB" id="A0AAN9TKE0"/>
<gene>
    <name evidence="2" type="ORF">V9T40_009882</name>
</gene>
<name>A0AAN9TKE0_9HEMI</name>
<evidence type="ECO:0000313" key="2">
    <source>
        <dbReference type="EMBL" id="KAK7600744.1"/>
    </source>
</evidence>
<reference evidence="2 3" key="1">
    <citation type="submission" date="2024-03" db="EMBL/GenBank/DDBJ databases">
        <title>Adaptation during the transition from Ophiocordyceps entomopathogen to insect associate is accompanied by gene loss and intensified selection.</title>
        <authorList>
            <person name="Ward C.M."/>
            <person name="Onetto C.A."/>
            <person name="Borneman A.R."/>
        </authorList>
    </citation>
    <scope>NUCLEOTIDE SEQUENCE [LARGE SCALE GENOMIC DNA]</scope>
    <source>
        <strain evidence="2">AWRI1</strain>
        <tissue evidence="2">Single Adult Female</tissue>
    </source>
</reference>
<accession>A0AAN9TKE0</accession>
<dbReference type="Proteomes" id="UP001367676">
    <property type="component" value="Unassembled WGS sequence"/>
</dbReference>
<sequence>MRVPDSADSADTTYSIVKGRSESGGNIAAQLATRNDNYKLVLVLVYVYVLLRREKNDEMLADGLKVKVGGRHGDKMVDCSADWKPRRDSGRKPNDERRKARRMKNEIHSRTIRHDGRFKFYSIPF</sequence>
<organism evidence="2 3">
    <name type="scientific">Parthenolecanium corni</name>
    <dbReference type="NCBI Taxonomy" id="536013"/>
    <lineage>
        <taxon>Eukaryota</taxon>
        <taxon>Metazoa</taxon>
        <taxon>Ecdysozoa</taxon>
        <taxon>Arthropoda</taxon>
        <taxon>Hexapoda</taxon>
        <taxon>Insecta</taxon>
        <taxon>Pterygota</taxon>
        <taxon>Neoptera</taxon>
        <taxon>Paraneoptera</taxon>
        <taxon>Hemiptera</taxon>
        <taxon>Sternorrhyncha</taxon>
        <taxon>Coccoidea</taxon>
        <taxon>Coccidae</taxon>
        <taxon>Parthenolecanium</taxon>
    </lineage>
</organism>
<keyword evidence="3" id="KW-1185">Reference proteome</keyword>
<proteinExistence type="predicted"/>
<protein>
    <submittedName>
        <fullName evidence="2">Uncharacterized protein</fullName>
    </submittedName>
</protein>
<evidence type="ECO:0000313" key="3">
    <source>
        <dbReference type="Proteomes" id="UP001367676"/>
    </source>
</evidence>